<dbReference type="InterPro" id="IPR013595">
    <property type="entry name" value="Pept_S33_TAP-like_C"/>
</dbReference>
<organism evidence="7 8">
    <name type="scientific">Nakamurella alba</name>
    <dbReference type="NCBI Taxonomy" id="2665158"/>
    <lineage>
        <taxon>Bacteria</taxon>
        <taxon>Bacillati</taxon>
        <taxon>Actinomycetota</taxon>
        <taxon>Actinomycetes</taxon>
        <taxon>Nakamurellales</taxon>
        <taxon>Nakamurellaceae</taxon>
        <taxon>Nakamurella</taxon>
    </lineage>
</organism>
<protein>
    <submittedName>
        <fullName evidence="7">Alpha/beta fold hydrolase</fullName>
    </submittedName>
</protein>
<dbReference type="RefSeq" id="WP_154770402.1">
    <property type="nucleotide sequence ID" value="NZ_WLYK01000009.1"/>
</dbReference>
<evidence type="ECO:0000256" key="2">
    <source>
        <dbReference type="ARBA" id="ARBA00022729"/>
    </source>
</evidence>
<keyword evidence="2" id="KW-0732">Signal</keyword>
<dbReference type="Gene3D" id="3.40.50.1820">
    <property type="entry name" value="alpha/beta hydrolase"/>
    <property type="match status" value="1"/>
</dbReference>
<dbReference type="AlphaFoldDB" id="A0A7K1FQI9"/>
<sequence length="541" mass="54660">MTWRAGRQGHGRRRLSTTGTLALLVLLAGCTIGPSPAPDLVVSGAGPATTPATATSDTRPVGPGGPGRTAEPLDFADCPFDYDSTGPTDPTGPTGSERTFVIDCANLVVPKIYDAPNDPGTFSISVARARAENTPQDAPMLVVMLDDPGEHPASAIAAVAGSLPAALLERFRIVTMDYRGTGDSAPVACVSGATADDILSLGADPASDAALQLLTSVSRSLTFDCGDLAEDDLTRFATVPTADDLDTLRAALGAETLDLLGRGHGATLGAVYAERYPGRVGALVLDTPADPRLTPQDRATASAEAAEQTFDSFAAACADFDGGCPLGPDPRATVSRTVAALGDSGTLSNDRQLISGGSILLATMLGLGSPDTWPALARALADADTGDVDAIANLLLAEATLPDAGDRLSAGILYACNDSAQRLSGTELQQAAATAGEQAPLFGPFAASTVGLCAGWPAPSTALSGVTAVGAAPVLVLGSVDDPVTAFTGVRSLAGQMNSAVLLSWQSATHGSYPASACITGFVDDYLIDGTVPGNDQLCPP</sequence>
<feature type="domain" description="AB hydrolase-1" evidence="5">
    <location>
        <begin position="163"/>
        <end position="314"/>
    </location>
</feature>
<dbReference type="PANTHER" id="PTHR43248:SF29">
    <property type="entry name" value="TRIPEPTIDYL AMINOPEPTIDASE"/>
    <property type="match status" value="1"/>
</dbReference>
<keyword evidence="3 7" id="KW-0378">Hydrolase</keyword>
<feature type="domain" description="Peptidase S33 tripeptidyl aminopeptidase-like C-terminal" evidence="6">
    <location>
        <begin position="440"/>
        <end position="539"/>
    </location>
</feature>
<evidence type="ECO:0000313" key="8">
    <source>
        <dbReference type="Proteomes" id="UP000460221"/>
    </source>
</evidence>
<evidence type="ECO:0000313" key="7">
    <source>
        <dbReference type="EMBL" id="MTD16415.1"/>
    </source>
</evidence>
<evidence type="ECO:0000259" key="5">
    <source>
        <dbReference type="Pfam" id="PF00561"/>
    </source>
</evidence>
<comment type="similarity">
    <text evidence="1">Belongs to the peptidase S33 family.</text>
</comment>
<comment type="caution">
    <text evidence="7">The sequence shown here is derived from an EMBL/GenBank/DDBJ whole genome shotgun (WGS) entry which is preliminary data.</text>
</comment>
<dbReference type="PROSITE" id="PS51257">
    <property type="entry name" value="PROKAR_LIPOPROTEIN"/>
    <property type="match status" value="1"/>
</dbReference>
<dbReference type="PANTHER" id="PTHR43248">
    <property type="entry name" value="2-SUCCINYL-6-HYDROXY-2,4-CYCLOHEXADIENE-1-CARBOXYLATE SYNTHASE"/>
    <property type="match status" value="1"/>
</dbReference>
<feature type="region of interest" description="Disordered" evidence="4">
    <location>
        <begin position="41"/>
        <end position="97"/>
    </location>
</feature>
<dbReference type="EMBL" id="WLYK01000009">
    <property type="protein sequence ID" value="MTD16415.1"/>
    <property type="molecule type" value="Genomic_DNA"/>
</dbReference>
<keyword evidence="8" id="KW-1185">Reference proteome</keyword>
<reference evidence="7 8" key="1">
    <citation type="submission" date="2019-11" db="EMBL/GenBank/DDBJ databases">
        <authorList>
            <person name="Jiang L.-Q."/>
        </authorList>
    </citation>
    <scope>NUCLEOTIDE SEQUENCE [LARGE SCALE GENOMIC DNA]</scope>
    <source>
        <strain evidence="7 8">YIM 132087</strain>
    </source>
</reference>
<feature type="compositionally biased region" description="Low complexity" evidence="4">
    <location>
        <begin position="83"/>
        <end position="96"/>
    </location>
</feature>
<evidence type="ECO:0000256" key="1">
    <source>
        <dbReference type="ARBA" id="ARBA00010088"/>
    </source>
</evidence>
<dbReference type="InterPro" id="IPR029058">
    <property type="entry name" value="AB_hydrolase_fold"/>
</dbReference>
<accession>A0A7K1FQI9</accession>
<proteinExistence type="inferred from homology"/>
<name>A0A7K1FQI9_9ACTN</name>
<dbReference type="Proteomes" id="UP000460221">
    <property type="component" value="Unassembled WGS sequence"/>
</dbReference>
<dbReference type="InterPro" id="IPR051601">
    <property type="entry name" value="Serine_prot/Carboxylest_S33"/>
</dbReference>
<evidence type="ECO:0000256" key="4">
    <source>
        <dbReference type="SAM" id="MobiDB-lite"/>
    </source>
</evidence>
<dbReference type="GO" id="GO:0016787">
    <property type="term" value="F:hydrolase activity"/>
    <property type="evidence" value="ECO:0007669"/>
    <property type="project" value="UniProtKB-KW"/>
</dbReference>
<evidence type="ECO:0000256" key="3">
    <source>
        <dbReference type="ARBA" id="ARBA00022801"/>
    </source>
</evidence>
<dbReference type="InterPro" id="IPR000073">
    <property type="entry name" value="AB_hydrolase_1"/>
</dbReference>
<gene>
    <name evidence="7" type="ORF">GIS00_20985</name>
</gene>
<dbReference type="SUPFAM" id="SSF53474">
    <property type="entry name" value="alpha/beta-Hydrolases"/>
    <property type="match status" value="1"/>
</dbReference>
<dbReference type="Pfam" id="PF00561">
    <property type="entry name" value="Abhydrolase_1"/>
    <property type="match status" value="1"/>
</dbReference>
<evidence type="ECO:0000259" key="6">
    <source>
        <dbReference type="Pfam" id="PF08386"/>
    </source>
</evidence>
<dbReference type="Pfam" id="PF08386">
    <property type="entry name" value="Abhydrolase_4"/>
    <property type="match status" value="1"/>
</dbReference>
<feature type="compositionally biased region" description="Low complexity" evidence="4">
    <location>
        <begin position="44"/>
        <end position="55"/>
    </location>
</feature>